<evidence type="ECO:0000313" key="6">
    <source>
        <dbReference type="WBParaSite" id="ECPE_0001181301-mRNA-1"/>
    </source>
</evidence>
<evidence type="ECO:0000313" key="4">
    <source>
        <dbReference type="EMBL" id="VDP88945.1"/>
    </source>
</evidence>
<keyword evidence="5" id="KW-1185">Reference proteome</keyword>
<proteinExistence type="predicted"/>
<dbReference type="PROSITE" id="PS50835">
    <property type="entry name" value="IG_LIKE"/>
    <property type="match status" value="1"/>
</dbReference>
<keyword evidence="2" id="KW-0812">Transmembrane</keyword>
<dbReference type="Proteomes" id="UP000272942">
    <property type="component" value="Unassembled WGS sequence"/>
</dbReference>
<feature type="transmembrane region" description="Helical" evidence="2">
    <location>
        <begin position="100"/>
        <end position="121"/>
    </location>
</feature>
<dbReference type="OrthoDB" id="5970915at2759"/>
<feature type="domain" description="Ig-like" evidence="3">
    <location>
        <begin position="1"/>
        <end position="88"/>
    </location>
</feature>
<sequence>MCNPSGYPKPESVYWSFSALTVDQMEDNNAIAAAVNQLGPLDTNKSHYEQQTSEGGVPNDTLRFSQLLMKDNGLYACNASNIYGSDLTYVLVNVKDRWAALWPFIGIVIEVTVLVTAILLYERHQMRSKPNKLDVNTGPQDAASPSAKLRSAAVVQQQHNSTATGAVHDADANKNNLVEPL</sequence>
<dbReference type="Gene3D" id="2.60.40.10">
    <property type="entry name" value="Immunoglobulins"/>
    <property type="match status" value="1"/>
</dbReference>
<name>A0A183AXU3_9TREM</name>
<evidence type="ECO:0000256" key="2">
    <source>
        <dbReference type="SAM" id="Phobius"/>
    </source>
</evidence>
<feature type="region of interest" description="Disordered" evidence="1">
    <location>
        <begin position="130"/>
        <end position="164"/>
    </location>
</feature>
<dbReference type="SUPFAM" id="SSF48726">
    <property type="entry name" value="Immunoglobulin"/>
    <property type="match status" value="1"/>
</dbReference>
<organism evidence="6">
    <name type="scientific">Echinostoma caproni</name>
    <dbReference type="NCBI Taxonomy" id="27848"/>
    <lineage>
        <taxon>Eukaryota</taxon>
        <taxon>Metazoa</taxon>
        <taxon>Spiralia</taxon>
        <taxon>Lophotrochozoa</taxon>
        <taxon>Platyhelminthes</taxon>
        <taxon>Trematoda</taxon>
        <taxon>Digenea</taxon>
        <taxon>Plagiorchiida</taxon>
        <taxon>Echinostomata</taxon>
        <taxon>Echinostomatoidea</taxon>
        <taxon>Echinostomatidae</taxon>
        <taxon>Echinostoma</taxon>
    </lineage>
</organism>
<dbReference type="WBParaSite" id="ECPE_0001181301-mRNA-1">
    <property type="protein sequence ID" value="ECPE_0001181301-mRNA-1"/>
    <property type="gene ID" value="ECPE_0001181301"/>
</dbReference>
<evidence type="ECO:0000256" key="1">
    <source>
        <dbReference type="SAM" id="MobiDB-lite"/>
    </source>
</evidence>
<reference evidence="6" key="1">
    <citation type="submission" date="2016-06" db="UniProtKB">
        <authorList>
            <consortium name="WormBaseParasite"/>
        </authorList>
    </citation>
    <scope>IDENTIFICATION</scope>
</reference>
<accession>A0A183AXU3</accession>
<keyword evidence="2" id="KW-0472">Membrane</keyword>
<dbReference type="InterPro" id="IPR013783">
    <property type="entry name" value="Ig-like_fold"/>
</dbReference>
<gene>
    <name evidence="4" type="ORF">ECPE_LOCUS11778</name>
</gene>
<dbReference type="EMBL" id="UZAN01051502">
    <property type="protein sequence ID" value="VDP88945.1"/>
    <property type="molecule type" value="Genomic_DNA"/>
</dbReference>
<dbReference type="AlphaFoldDB" id="A0A183AXU3"/>
<reference evidence="4 5" key="2">
    <citation type="submission" date="2018-11" db="EMBL/GenBank/DDBJ databases">
        <authorList>
            <consortium name="Pathogen Informatics"/>
        </authorList>
    </citation>
    <scope>NUCLEOTIDE SEQUENCE [LARGE SCALE GENOMIC DNA]</scope>
    <source>
        <strain evidence="4 5">Egypt</strain>
    </source>
</reference>
<keyword evidence="2" id="KW-1133">Transmembrane helix</keyword>
<evidence type="ECO:0000259" key="3">
    <source>
        <dbReference type="PROSITE" id="PS50835"/>
    </source>
</evidence>
<feature type="compositionally biased region" description="Polar residues" evidence="1">
    <location>
        <begin position="154"/>
        <end position="164"/>
    </location>
</feature>
<protein>
    <submittedName>
        <fullName evidence="6">Ig-like domain-containing protein</fullName>
    </submittedName>
</protein>
<dbReference type="InterPro" id="IPR007110">
    <property type="entry name" value="Ig-like_dom"/>
</dbReference>
<evidence type="ECO:0000313" key="5">
    <source>
        <dbReference type="Proteomes" id="UP000272942"/>
    </source>
</evidence>
<dbReference type="InterPro" id="IPR036179">
    <property type="entry name" value="Ig-like_dom_sf"/>
</dbReference>